<dbReference type="InterPro" id="IPR026444">
    <property type="entry name" value="Secre_tail"/>
</dbReference>
<dbReference type="AlphaFoldDB" id="A0A9D7S8Z0"/>
<protein>
    <submittedName>
        <fullName evidence="4">DUF3494 domain-containing protein</fullName>
    </submittedName>
</protein>
<evidence type="ECO:0000256" key="1">
    <source>
        <dbReference type="ARBA" id="ARBA00005445"/>
    </source>
</evidence>
<accession>A0A9D7S8Z0</accession>
<sequence>MKNFAANILVTLFILFQYNLSYSQAPDLGSCANFAVFTAVGAFSNDGATVVTGDIGTDVGAFAGFPPGVVFGQIHVADAISAQAAIDVDVAYGFLSAVTCGLVIGTTLGGGQILTPNVYCTGAASTLDGDLILDADCDPNGLFIIKMDGAFSSTVLSRVILRNSASLCNVYWQINGAVELGASSIFRGNILANGAISLLDGASLYGRALSREGAIDLHNNIVDFNMLPAAQIIVADGPIVFCEGDSVVLSGNCGGVWNDGSTGATLTVTQGGNYFVTSTNACGSVTSNHIIVVVNPAPICTITGNTVICQGQSTQLCAAVGATNYIWNTGEVSSCIVVTETGVYTVTVSDQIGCSSVCSISVIVSPLPNCTITGIDSICQGQTTQLCAPAGLSSYLWSTGETTQCINVSVTGLYSITVTDEIGCSNICSILVTVSPLPNCTITGNNIICEGQIAVLCTTPGAASYLWSNGNTTNCITVGISGIYTVTVTELSGCSSTCSIEVIVNPSPICTITGSGSICLGQSSQLCGITGMTSYLWSTGETTECILITSGGTYSLTVTNMNGCSSVCSTIVDANPAPICTITGNSAQCFGQTVSLCATPGMTQYFWSTGEATECISVNVTGAYYVTVTDAVGCTSVCSEKVVFTAGPNCLISGSNFICDGQTTMLCALQGVANARYLWNTGEITNCINVSEGGTYTLTVTSANGCTSVCSKVVDLILLPECTIIGEDGMCHGETLQWCAPFEVGNTYLWNTGATTNCIEVRETGTYTVTVTRNGCSSVCSKTLLVKDNPICVITGSDIICQGHTTTFCAPEVSGNIYTWTDPSNSNKTTRCITVSNPGTYFLNIFNDGCASTCSATLTVNPNPICSISGNMHPERGKSTVLCAVAGMQSYKWSHGETSRCVSIGYSGMFTVTVTSTNGCTSSCMAMVVYPGDKDMTTGGNTSNDHISNSDKENENLVGDTEINEYNNSDVFPGPNILDRSAVIRNNDIQVSAYPNPFHTKTTIQFQIFSNNAHVVIELYQLTGHKLVTLFDQNVEQQMFYYVDVNAENFANGVYYYKITNGDQIINNKLILMR</sequence>
<dbReference type="EMBL" id="JADKFW010000007">
    <property type="protein sequence ID" value="MBK9718157.1"/>
    <property type="molecule type" value="Genomic_DNA"/>
</dbReference>
<evidence type="ECO:0000313" key="5">
    <source>
        <dbReference type="Proteomes" id="UP000808349"/>
    </source>
</evidence>
<feature type="domain" description="Secretion system C-terminal sorting" evidence="3">
    <location>
        <begin position="994"/>
        <end position="1071"/>
    </location>
</feature>
<dbReference type="InterPro" id="IPR021884">
    <property type="entry name" value="Ice-bd_prot"/>
</dbReference>
<evidence type="ECO:0000256" key="2">
    <source>
        <dbReference type="ARBA" id="ARBA00022729"/>
    </source>
</evidence>
<evidence type="ECO:0000313" key="4">
    <source>
        <dbReference type="EMBL" id="MBK9718157.1"/>
    </source>
</evidence>
<dbReference type="Pfam" id="PF18962">
    <property type="entry name" value="Por_Secre_tail"/>
    <property type="match status" value="1"/>
</dbReference>
<dbReference type="Proteomes" id="UP000808349">
    <property type="component" value="Unassembled WGS sequence"/>
</dbReference>
<organism evidence="4 5">
    <name type="scientific">Candidatus Defluviibacterium haderslevense</name>
    <dbReference type="NCBI Taxonomy" id="2981993"/>
    <lineage>
        <taxon>Bacteria</taxon>
        <taxon>Pseudomonadati</taxon>
        <taxon>Bacteroidota</taxon>
        <taxon>Saprospiria</taxon>
        <taxon>Saprospirales</taxon>
        <taxon>Saprospiraceae</taxon>
        <taxon>Candidatus Defluviibacterium</taxon>
    </lineage>
</organism>
<dbReference type="NCBIfam" id="TIGR04183">
    <property type="entry name" value="Por_Secre_tail"/>
    <property type="match status" value="1"/>
</dbReference>
<comment type="similarity">
    <text evidence="1">Belongs to the ice-binding protein family.</text>
</comment>
<keyword evidence="2" id="KW-0732">Signal</keyword>
<name>A0A9D7S8Z0_9BACT</name>
<proteinExistence type="inferred from homology"/>
<comment type="caution">
    <text evidence="4">The sequence shown here is derived from an EMBL/GenBank/DDBJ whole genome shotgun (WGS) entry which is preliminary data.</text>
</comment>
<evidence type="ECO:0000259" key="3">
    <source>
        <dbReference type="Pfam" id="PF18962"/>
    </source>
</evidence>
<dbReference type="Pfam" id="PF11999">
    <property type="entry name" value="Ice_binding"/>
    <property type="match status" value="1"/>
</dbReference>
<reference evidence="4 5" key="1">
    <citation type="submission" date="2020-10" db="EMBL/GenBank/DDBJ databases">
        <title>Connecting structure to function with the recovery of over 1000 high-quality activated sludge metagenome-assembled genomes encoding full-length rRNA genes using long-read sequencing.</title>
        <authorList>
            <person name="Singleton C.M."/>
            <person name="Petriglieri F."/>
            <person name="Kristensen J.M."/>
            <person name="Kirkegaard R.H."/>
            <person name="Michaelsen T.Y."/>
            <person name="Andersen M.H."/>
            <person name="Karst S.M."/>
            <person name="Dueholm M.S."/>
            <person name="Nielsen P.H."/>
            <person name="Albertsen M."/>
        </authorList>
    </citation>
    <scope>NUCLEOTIDE SEQUENCE [LARGE SCALE GENOMIC DNA]</scope>
    <source>
        <strain evidence="4">Ribe_18-Q3-R11-54_BAT3C.373</strain>
    </source>
</reference>
<gene>
    <name evidence="4" type="ORF">IPO85_11720</name>
</gene>